<feature type="compositionally biased region" description="Basic and acidic residues" evidence="1">
    <location>
        <begin position="30"/>
        <end position="41"/>
    </location>
</feature>
<name>A0AAD1J1K5_MYCMB</name>
<gene>
    <name evidence="2" type="ORF">MMON_52610</name>
</gene>
<evidence type="ECO:0000313" key="3">
    <source>
        <dbReference type="Proteomes" id="UP000466039"/>
    </source>
</evidence>
<feature type="region of interest" description="Disordered" evidence="1">
    <location>
        <begin position="1"/>
        <end position="55"/>
    </location>
</feature>
<sequence length="55" mass="6329">MLREFDEGLDRRIANTRDGKPVWSDPAAAAEKERPLHKHGELTVARRSTATQMRR</sequence>
<keyword evidence="3" id="KW-1185">Reference proteome</keyword>
<protein>
    <submittedName>
        <fullName evidence="2">Uncharacterized protein</fullName>
    </submittedName>
</protein>
<evidence type="ECO:0000313" key="2">
    <source>
        <dbReference type="EMBL" id="BBZ63960.1"/>
    </source>
</evidence>
<reference evidence="2 3" key="1">
    <citation type="journal article" date="2019" name="Emerg. Microbes Infect.">
        <title>Comprehensive subspecies identification of 175 nontuberculous mycobacteria species based on 7547 genomic profiles.</title>
        <authorList>
            <person name="Matsumoto Y."/>
            <person name="Kinjo T."/>
            <person name="Motooka D."/>
            <person name="Nabeya D."/>
            <person name="Jung N."/>
            <person name="Uechi K."/>
            <person name="Horii T."/>
            <person name="Iida T."/>
            <person name="Fujita J."/>
            <person name="Nakamura S."/>
        </authorList>
    </citation>
    <scope>NUCLEOTIDE SEQUENCE [LARGE SCALE GENOMIC DNA]</scope>
    <source>
        <strain evidence="2 3">JCM 15658</strain>
    </source>
</reference>
<dbReference type="EMBL" id="AP022617">
    <property type="protein sequence ID" value="BBZ63960.1"/>
    <property type="molecule type" value="Genomic_DNA"/>
</dbReference>
<dbReference type="AlphaFoldDB" id="A0AAD1J1K5"/>
<feature type="compositionally biased region" description="Basic and acidic residues" evidence="1">
    <location>
        <begin position="1"/>
        <end position="20"/>
    </location>
</feature>
<evidence type="ECO:0000256" key="1">
    <source>
        <dbReference type="SAM" id="MobiDB-lite"/>
    </source>
</evidence>
<dbReference type="Proteomes" id="UP000466039">
    <property type="component" value="Chromosome"/>
</dbReference>
<proteinExistence type="predicted"/>
<feature type="compositionally biased region" description="Polar residues" evidence="1">
    <location>
        <begin position="46"/>
        <end position="55"/>
    </location>
</feature>
<organism evidence="2 3">
    <name type="scientific">Mycolicibacterium monacense</name>
    <name type="common">Mycobacterium monacense</name>
    <dbReference type="NCBI Taxonomy" id="85693"/>
    <lineage>
        <taxon>Bacteria</taxon>
        <taxon>Bacillati</taxon>
        <taxon>Actinomycetota</taxon>
        <taxon>Actinomycetes</taxon>
        <taxon>Mycobacteriales</taxon>
        <taxon>Mycobacteriaceae</taxon>
        <taxon>Mycolicibacterium</taxon>
    </lineage>
</organism>
<accession>A0AAD1J1K5</accession>